<organism evidence="2 3">
    <name type="scientific">Gimesia maris</name>
    <dbReference type="NCBI Taxonomy" id="122"/>
    <lineage>
        <taxon>Bacteria</taxon>
        <taxon>Pseudomonadati</taxon>
        <taxon>Planctomycetota</taxon>
        <taxon>Planctomycetia</taxon>
        <taxon>Planctomycetales</taxon>
        <taxon>Planctomycetaceae</taxon>
        <taxon>Gimesia</taxon>
    </lineage>
</organism>
<comment type="caution">
    <text evidence="2">The sequence shown here is derived from an EMBL/GenBank/DDBJ whole genome shotgun (WGS) entry which is preliminary data.</text>
</comment>
<evidence type="ECO:0000313" key="3">
    <source>
        <dbReference type="Proteomes" id="UP000263642"/>
    </source>
</evidence>
<dbReference type="EMBL" id="DQAY01000120">
    <property type="protein sequence ID" value="HCO25242.1"/>
    <property type="molecule type" value="Genomic_DNA"/>
</dbReference>
<protein>
    <recommendedName>
        <fullName evidence="1">DUF4253 domain-containing protein</fullName>
    </recommendedName>
</protein>
<reference evidence="2 3" key="1">
    <citation type="journal article" date="2018" name="Nat. Biotechnol.">
        <title>A standardized bacterial taxonomy based on genome phylogeny substantially revises the tree of life.</title>
        <authorList>
            <person name="Parks D.H."/>
            <person name="Chuvochina M."/>
            <person name="Waite D.W."/>
            <person name="Rinke C."/>
            <person name="Skarshewski A."/>
            <person name="Chaumeil P.A."/>
            <person name="Hugenholtz P."/>
        </authorList>
    </citation>
    <scope>NUCLEOTIDE SEQUENCE [LARGE SCALE GENOMIC DNA]</scope>
    <source>
        <strain evidence="2">UBA9375</strain>
    </source>
</reference>
<dbReference type="Proteomes" id="UP000263642">
    <property type="component" value="Unassembled WGS sequence"/>
</dbReference>
<evidence type="ECO:0000259" key="1">
    <source>
        <dbReference type="Pfam" id="PF14062"/>
    </source>
</evidence>
<dbReference type="AlphaFoldDB" id="A0A3D3RAX1"/>
<proteinExistence type="predicted"/>
<gene>
    <name evidence="2" type="ORF">DIT97_20280</name>
</gene>
<dbReference type="InterPro" id="IPR025349">
    <property type="entry name" value="DUF4253"/>
</dbReference>
<dbReference type="Pfam" id="PF14062">
    <property type="entry name" value="DUF4253"/>
    <property type="match status" value="1"/>
</dbReference>
<sequence>MTFTSIQVHGTEAVERLNELRDQFAKTGKYPFLIGPHQDLETMIKSAEFNRQSPEEILLASQKINLEGWVAERRAEVEEYGYSPYEDLGEWPGEIQDKGSFILHKNAVTGNFLPEVFIGLAQVETSWQLPAVLKSGGWNDCPEAEVQCAFHRKWQAEFGAEICSVGGGVIECTVNRPPQDQETALRLAWEQYWYCADIVDQGCETISNLGATLLKSPYWFFWWD</sequence>
<evidence type="ECO:0000313" key="2">
    <source>
        <dbReference type="EMBL" id="HCO25242.1"/>
    </source>
</evidence>
<feature type="domain" description="DUF4253" evidence="1">
    <location>
        <begin position="118"/>
        <end position="224"/>
    </location>
</feature>
<name>A0A3D3RAX1_9PLAN</name>
<accession>A0A3D3RAX1</accession>